<dbReference type="AlphaFoldDB" id="A0A140DRS5"/>
<proteinExistence type="predicted"/>
<evidence type="ECO:0000313" key="2">
    <source>
        <dbReference type="Proteomes" id="UP000069771"/>
    </source>
</evidence>
<evidence type="ECO:0000313" key="1">
    <source>
        <dbReference type="EMBL" id="AMK53352.1"/>
    </source>
</evidence>
<protein>
    <submittedName>
        <fullName evidence="1">Uncharacterized protein</fullName>
    </submittedName>
</protein>
<name>A0A140DRS5_9FIRM</name>
<dbReference type="STRING" id="1702221.AALO17_02180"/>
<sequence length="138" mass="15191">MNACRVCHESLLSIAFSWHRPKKGRLRFLPSMACGGNPGVLVLHPATQGICLAVISIIAGNGHPARRVACHRQTGWMILPRKPNGIPDIEVSLLLLFAPFPHHRHLRIPGAVCDTVVRFAIPGSLRLFNRRGKLTILS</sequence>
<dbReference type="KEGG" id="fro:AALO17_02180"/>
<gene>
    <name evidence="1" type="ORF">AALO17_02180</name>
</gene>
<dbReference type="EMBL" id="CP011391">
    <property type="protein sequence ID" value="AMK53352.1"/>
    <property type="molecule type" value="Genomic_DNA"/>
</dbReference>
<keyword evidence="2" id="KW-1185">Reference proteome</keyword>
<reference evidence="1 2" key="1">
    <citation type="journal article" date="2016" name="Gut Pathog.">
        <title>Whole genome sequencing of "Faecalibaculum rodentium" ALO17, isolated from C57BL/6J laboratory mouse feces.</title>
        <authorList>
            <person name="Lim S."/>
            <person name="Chang D.H."/>
            <person name="Ahn S."/>
            <person name="Kim B.C."/>
        </authorList>
    </citation>
    <scope>NUCLEOTIDE SEQUENCE [LARGE SCALE GENOMIC DNA]</scope>
    <source>
        <strain evidence="1 2">Alo17</strain>
    </source>
</reference>
<organism evidence="1 2">
    <name type="scientific">Faecalibaculum rodentium</name>
    <dbReference type="NCBI Taxonomy" id="1702221"/>
    <lineage>
        <taxon>Bacteria</taxon>
        <taxon>Bacillati</taxon>
        <taxon>Bacillota</taxon>
        <taxon>Erysipelotrichia</taxon>
        <taxon>Erysipelotrichales</taxon>
        <taxon>Erysipelotrichaceae</taxon>
        <taxon>Faecalibaculum</taxon>
    </lineage>
</organism>
<accession>A0A140DRS5</accession>
<dbReference type="Proteomes" id="UP000069771">
    <property type="component" value="Chromosome"/>
</dbReference>